<reference evidence="2" key="1">
    <citation type="submission" date="2018-05" db="EMBL/GenBank/DDBJ databases">
        <authorList>
            <person name="Lanie J.A."/>
            <person name="Ng W.-L."/>
            <person name="Kazmierczak K.M."/>
            <person name="Andrzejewski T.M."/>
            <person name="Davidsen T.M."/>
            <person name="Wayne K.J."/>
            <person name="Tettelin H."/>
            <person name="Glass J.I."/>
            <person name="Rusch D."/>
            <person name="Podicherti R."/>
            <person name="Tsui H.-C.T."/>
            <person name="Winkler M.E."/>
        </authorList>
    </citation>
    <scope>NUCLEOTIDE SEQUENCE</scope>
</reference>
<evidence type="ECO:0000256" key="1">
    <source>
        <dbReference type="SAM" id="MobiDB-lite"/>
    </source>
</evidence>
<organism evidence="2">
    <name type="scientific">marine metagenome</name>
    <dbReference type="NCBI Taxonomy" id="408172"/>
    <lineage>
        <taxon>unclassified sequences</taxon>
        <taxon>metagenomes</taxon>
        <taxon>ecological metagenomes</taxon>
    </lineage>
</organism>
<evidence type="ECO:0000313" key="2">
    <source>
        <dbReference type="EMBL" id="SVC59282.1"/>
    </source>
</evidence>
<name>A0A382NHV6_9ZZZZ</name>
<gene>
    <name evidence="2" type="ORF">METZ01_LOCUS312136</name>
</gene>
<sequence>MNTLTKKILTLLILGVFSVSSFALPGIPKLPGDLGGDKGKSESETESMDLPAAQT</sequence>
<proteinExistence type="predicted"/>
<dbReference type="AlphaFoldDB" id="A0A382NHV6"/>
<dbReference type="EMBL" id="UINC01099765">
    <property type="protein sequence ID" value="SVC59282.1"/>
    <property type="molecule type" value="Genomic_DNA"/>
</dbReference>
<accession>A0A382NHV6</accession>
<feature type="region of interest" description="Disordered" evidence="1">
    <location>
        <begin position="26"/>
        <end position="55"/>
    </location>
</feature>
<feature type="non-terminal residue" evidence="2">
    <location>
        <position position="55"/>
    </location>
</feature>
<protein>
    <submittedName>
        <fullName evidence="2">Uncharacterized protein</fullName>
    </submittedName>
</protein>